<comment type="caution">
    <text evidence="2">The sequence shown here is derived from an EMBL/GenBank/DDBJ whole genome shotgun (WGS) entry which is preliminary data.</text>
</comment>
<keyword evidence="3" id="KW-1185">Reference proteome</keyword>
<dbReference type="STRING" id="1317121.ATO11_11785"/>
<evidence type="ECO:0000313" key="3">
    <source>
        <dbReference type="Proteomes" id="UP000036938"/>
    </source>
</evidence>
<reference evidence="2 3" key="1">
    <citation type="journal article" date="2015" name="Int. J. Syst. Evol. Microbiol.">
        <title>Aestuariivita atlantica sp. nov., isolated from deep sea sediment of the Atlantic Ocean.</title>
        <authorList>
            <person name="Li G."/>
            <person name="Lai Q."/>
            <person name="Du Y."/>
            <person name="Liu X."/>
            <person name="Sun F."/>
            <person name="Shao Z."/>
        </authorList>
    </citation>
    <scope>NUCLEOTIDE SEQUENCE [LARGE SCALE GENOMIC DNA]</scope>
    <source>
        <strain evidence="2 3">22II-S11-z3</strain>
    </source>
</reference>
<organism evidence="2 3">
    <name type="scientific">Pseudaestuariivita atlantica</name>
    <dbReference type="NCBI Taxonomy" id="1317121"/>
    <lineage>
        <taxon>Bacteria</taxon>
        <taxon>Pseudomonadati</taxon>
        <taxon>Pseudomonadota</taxon>
        <taxon>Alphaproteobacteria</taxon>
        <taxon>Rhodobacterales</taxon>
        <taxon>Paracoccaceae</taxon>
        <taxon>Pseudaestuariivita</taxon>
    </lineage>
</organism>
<evidence type="ECO:0000313" key="2">
    <source>
        <dbReference type="EMBL" id="KNG93841.1"/>
    </source>
</evidence>
<keyword evidence="1" id="KW-1133">Transmembrane helix</keyword>
<feature type="transmembrane region" description="Helical" evidence="1">
    <location>
        <begin position="67"/>
        <end position="86"/>
    </location>
</feature>
<protein>
    <recommendedName>
        <fullName evidence="4">Cation/multidrug efflux pump</fullName>
    </recommendedName>
</protein>
<dbReference type="OrthoDB" id="7632202at2"/>
<evidence type="ECO:0008006" key="4">
    <source>
        <dbReference type="Google" id="ProtNLM"/>
    </source>
</evidence>
<evidence type="ECO:0000256" key="1">
    <source>
        <dbReference type="SAM" id="Phobius"/>
    </source>
</evidence>
<keyword evidence="1" id="KW-0472">Membrane</keyword>
<accession>A0A0L1JQ26</accession>
<proteinExistence type="predicted"/>
<gene>
    <name evidence="2" type="ORF">ATO11_11785</name>
</gene>
<sequence>MFFGLLRLLVIGFVFLTIIYIILSLWSRSVRRKKLEAEWEGEAMTGDRDQWVRNGLEEYDGSVRRKLILGVYIIPVIVVSVIVYLTNFA</sequence>
<name>A0A0L1JQ26_9RHOB</name>
<dbReference type="AlphaFoldDB" id="A0A0L1JQ26"/>
<dbReference type="RefSeq" id="WP_050531047.1">
    <property type="nucleotide sequence ID" value="NZ_AQQZ01000004.1"/>
</dbReference>
<feature type="transmembrane region" description="Helical" evidence="1">
    <location>
        <begin position="6"/>
        <end position="26"/>
    </location>
</feature>
<dbReference type="EMBL" id="AQQZ01000004">
    <property type="protein sequence ID" value="KNG93841.1"/>
    <property type="molecule type" value="Genomic_DNA"/>
</dbReference>
<dbReference type="Proteomes" id="UP000036938">
    <property type="component" value="Unassembled WGS sequence"/>
</dbReference>
<keyword evidence="1" id="KW-0812">Transmembrane</keyword>